<name>A0A0A1WC83_9SPHN</name>
<dbReference type="AlphaFoldDB" id="A0A0A1WC83"/>
<reference evidence="1 2" key="1">
    <citation type="submission" date="2014-11" db="EMBL/GenBank/DDBJ databases">
        <title>Whole genome shotgun sequence of Sphingomonas parapaucimobilis NBRC 15100.</title>
        <authorList>
            <person name="Katano-Makiyama Y."/>
            <person name="Hosoyama A."/>
            <person name="Hashimoto M."/>
            <person name="Hosoyama Y."/>
            <person name="Noguchi M."/>
            <person name="Numata M."/>
            <person name="Tsuchikane K."/>
            <person name="Hirakata S."/>
            <person name="Uohara A."/>
            <person name="Shimodaira J."/>
            <person name="Ohji S."/>
            <person name="Ichikawa N."/>
            <person name="Kimura A."/>
            <person name="Yamazoe A."/>
            <person name="Fujita N."/>
        </authorList>
    </citation>
    <scope>NUCLEOTIDE SEQUENCE [LARGE SCALE GENOMIC DNA]</scope>
    <source>
        <strain evidence="1 2">NBRC 15100</strain>
    </source>
</reference>
<proteinExistence type="predicted"/>
<dbReference type="EMBL" id="BBPI01000110">
    <property type="protein sequence ID" value="GAM02978.1"/>
    <property type="molecule type" value="Genomic_DNA"/>
</dbReference>
<gene>
    <name evidence="1" type="ORF">SP5_110_00060</name>
</gene>
<evidence type="ECO:0000313" key="1">
    <source>
        <dbReference type="EMBL" id="GAM02978.1"/>
    </source>
</evidence>
<keyword evidence="2" id="KW-1185">Reference proteome</keyword>
<accession>A0A0A1WC83</accession>
<protein>
    <submittedName>
        <fullName evidence="1">Uncharacterized protein</fullName>
    </submittedName>
</protein>
<comment type="caution">
    <text evidence="1">The sequence shown here is derived from an EMBL/GenBank/DDBJ whole genome shotgun (WGS) entry which is preliminary data.</text>
</comment>
<organism evidence="1 2">
    <name type="scientific">Sphingomonas parapaucimobilis NBRC 15100</name>
    <dbReference type="NCBI Taxonomy" id="1219049"/>
    <lineage>
        <taxon>Bacteria</taxon>
        <taxon>Pseudomonadati</taxon>
        <taxon>Pseudomonadota</taxon>
        <taxon>Alphaproteobacteria</taxon>
        <taxon>Sphingomonadales</taxon>
        <taxon>Sphingomonadaceae</taxon>
        <taxon>Sphingomonas</taxon>
    </lineage>
</organism>
<sequence length="64" mass="6862">MLRSPTDTKNLGACPRTSVGIPVTVRFLADWRAALDAWIASQSPPPNRSEETSLIVVARLAADA</sequence>
<evidence type="ECO:0000313" key="2">
    <source>
        <dbReference type="Proteomes" id="UP000032305"/>
    </source>
</evidence>
<dbReference type="Proteomes" id="UP000032305">
    <property type="component" value="Unassembled WGS sequence"/>
</dbReference>